<dbReference type="AlphaFoldDB" id="A0A1M6G5R1"/>
<evidence type="ECO:0000256" key="3">
    <source>
        <dbReference type="ARBA" id="ARBA00004065"/>
    </source>
</evidence>
<evidence type="ECO:0000256" key="9">
    <source>
        <dbReference type="ARBA" id="ARBA00022722"/>
    </source>
</evidence>
<feature type="binding site" evidence="14 15">
    <location>
        <position position="56"/>
    </location>
    <ligand>
        <name>a divalent metal cation</name>
        <dbReference type="ChEBI" id="CHEBI:60240"/>
    </ligand>
</feature>
<evidence type="ECO:0000256" key="1">
    <source>
        <dbReference type="ARBA" id="ARBA00000077"/>
    </source>
</evidence>
<comment type="catalytic activity">
    <reaction evidence="1 14 15 16">
        <text>Endonucleolytic cleavage to 5'-phosphomonoester.</text>
        <dbReference type="EC" id="3.1.26.4"/>
    </reaction>
</comment>
<dbReference type="STRING" id="1122184.SAMN02745176_02243"/>
<dbReference type="NCBIfam" id="NF000595">
    <property type="entry name" value="PRK00015.1-3"/>
    <property type="match status" value="1"/>
</dbReference>
<dbReference type="Pfam" id="PF01351">
    <property type="entry name" value="RNase_HII"/>
    <property type="match status" value="1"/>
</dbReference>
<name>A0A1M6G5R1_9FIRM</name>
<dbReference type="GO" id="GO:0030145">
    <property type="term" value="F:manganese ion binding"/>
    <property type="evidence" value="ECO:0007669"/>
    <property type="project" value="UniProtKB-UniRule"/>
</dbReference>
<evidence type="ECO:0000256" key="8">
    <source>
        <dbReference type="ARBA" id="ARBA00022490"/>
    </source>
</evidence>
<evidence type="ECO:0000256" key="15">
    <source>
        <dbReference type="PROSITE-ProRule" id="PRU01319"/>
    </source>
</evidence>
<evidence type="ECO:0000256" key="4">
    <source>
        <dbReference type="ARBA" id="ARBA00004496"/>
    </source>
</evidence>
<dbReference type="Proteomes" id="UP000184442">
    <property type="component" value="Unassembled WGS sequence"/>
</dbReference>
<evidence type="ECO:0000256" key="11">
    <source>
        <dbReference type="ARBA" id="ARBA00022759"/>
    </source>
</evidence>
<keyword evidence="9 14" id="KW-0540">Nuclease</keyword>
<evidence type="ECO:0000256" key="10">
    <source>
        <dbReference type="ARBA" id="ARBA00022723"/>
    </source>
</evidence>
<evidence type="ECO:0000256" key="16">
    <source>
        <dbReference type="RuleBase" id="RU003515"/>
    </source>
</evidence>
<dbReference type="NCBIfam" id="NF000594">
    <property type="entry name" value="PRK00015.1-1"/>
    <property type="match status" value="1"/>
</dbReference>
<sequence length="231" mass="25747">MAGLVKLLWKNRKISSSVAMAVRIKYDEKEKSRLKQMMIYEAKCLQNGYRYIAGIDEAGRGPLAGPVVAAAVILDPNVIIPGINDSKKLSEARREYLYDEIFNKAVSVGIGIVDERIIDELNIKQATFMAMEIAVNKLSVKPDCLLIDAEKLINITIPQISIIKGDSLSVSIAAASIIAKVTRDRILKEYDKKYPEYGFGKHKGYGTKQHIEAIKSLGLLPIHRRSFTKNI</sequence>
<evidence type="ECO:0000256" key="7">
    <source>
        <dbReference type="ARBA" id="ARBA00019179"/>
    </source>
</evidence>
<dbReference type="GO" id="GO:0004523">
    <property type="term" value="F:RNA-DNA hybrid ribonuclease activity"/>
    <property type="evidence" value="ECO:0007669"/>
    <property type="project" value="UniProtKB-UniRule"/>
</dbReference>
<dbReference type="PROSITE" id="PS51975">
    <property type="entry name" value="RNASE_H_2"/>
    <property type="match status" value="1"/>
</dbReference>
<dbReference type="SUPFAM" id="SSF53098">
    <property type="entry name" value="Ribonuclease H-like"/>
    <property type="match status" value="1"/>
</dbReference>
<dbReference type="InterPro" id="IPR024567">
    <property type="entry name" value="RNase_HII/HIII_dom"/>
</dbReference>
<dbReference type="GO" id="GO:0003723">
    <property type="term" value="F:RNA binding"/>
    <property type="evidence" value="ECO:0007669"/>
    <property type="project" value="UniProtKB-UniRule"/>
</dbReference>
<protein>
    <recommendedName>
        <fullName evidence="7 14">Ribonuclease HII</fullName>
        <shortName evidence="14">RNase HII</shortName>
        <ecNumber evidence="6 14">3.1.26.4</ecNumber>
    </recommendedName>
</protein>
<dbReference type="GO" id="GO:0032299">
    <property type="term" value="C:ribonuclease H2 complex"/>
    <property type="evidence" value="ECO:0007669"/>
    <property type="project" value="TreeGrafter"/>
</dbReference>
<keyword evidence="10 14" id="KW-0479">Metal-binding</keyword>
<evidence type="ECO:0000256" key="14">
    <source>
        <dbReference type="HAMAP-Rule" id="MF_00052"/>
    </source>
</evidence>
<dbReference type="GO" id="GO:0006298">
    <property type="term" value="P:mismatch repair"/>
    <property type="evidence" value="ECO:0007669"/>
    <property type="project" value="TreeGrafter"/>
</dbReference>
<keyword evidence="19" id="KW-1185">Reference proteome</keyword>
<dbReference type="GO" id="GO:0043137">
    <property type="term" value="P:DNA replication, removal of RNA primer"/>
    <property type="evidence" value="ECO:0007669"/>
    <property type="project" value="TreeGrafter"/>
</dbReference>
<dbReference type="InterPro" id="IPR012337">
    <property type="entry name" value="RNaseH-like_sf"/>
</dbReference>
<dbReference type="EC" id="3.1.26.4" evidence="6 14"/>
<dbReference type="EMBL" id="FQZS01000014">
    <property type="protein sequence ID" value="SHJ05264.1"/>
    <property type="molecule type" value="Genomic_DNA"/>
</dbReference>
<evidence type="ECO:0000256" key="6">
    <source>
        <dbReference type="ARBA" id="ARBA00012180"/>
    </source>
</evidence>
<feature type="binding site" evidence="14 15">
    <location>
        <position position="148"/>
    </location>
    <ligand>
        <name>a divalent metal cation</name>
        <dbReference type="ChEBI" id="CHEBI:60240"/>
    </ligand>
</feature>
<dbReference type="CDD" id="cd07182">
    <property type="entry name" value="RNase_HII_bacteria_HII_like"/>
    <property type="match status" value="1"/>
</dbReference>
<keyword evidence="12 14" id="KW-0378">Hydrolase</keyword>
<dbReference type="HAMAP" id="MF_00052_B">
    <property type="entry name" value="RNase_HII_B"/>
    <property type="match status" value="1"/>
</dbReference>
<dbReference type="Gene3D" id="3.30.420.10">
    <property type="entry name" value="Ribonuclease H-like superfamily/Ribonuclease H"/>
    <property type="match status" value="1"/>
</dbReference>
<dbReference type="GO" id="GO:0005737">
    <property type="term" value="C:cytoplasm"/>
    <property type="evidence" value="ECO:0007669"/>
    <property type="project" value="UniProtKB-SubCell"/>
</dbReference>
<evidence type="ECO:0000259" key="17">
    <source>
        <dbReference type="PROSITE" id="PS51975"/>
    </source>
</evidence>
<evidence type="ECO:0000313" key="19">
    <source>
        <dbReference type="Proteomes" id="UP000184442"/>
    </source>
</evidence>
<feature type="domain" description="RNase H type-2" evidence="17">
    <location>
        <begin position="50"/>
        <end position="231"/>
    </location>
</feature>
<accession>A0A1M6G5R1</accession>
<dbReference type="FunFam" id="3.30.420.10:FF:000006">
    <property type="entry name" value="Ribonuclease HII"/>
    <property type="match status" value="1"/>
</dbReference>
<comment type="similarity">
    <text evidence="5 14 16">Belongs to the RNase HII family.</text>
</comment>
<comment type="subcellular location">
    <subcellularLocation>
        <location evidence="4 14">Cytoplasm</location>
    </subcellularLocation>
</comment>
<proteinExistence type="inferred from homology"/>
<keyword evidence="13 14" id="KW-0464">Manganese</keyword>
<evidence type="ECO:0000256" key="5">
    <source>
        <dbReference type="ARBA" id="ARBA00007383"/>
    </source>
</evidence>
<keyword evidence="11 14" id="KW-0255">Endonuclease</keyword>
<evidence type="ECO:0000256" key="12">
    <source>
        <dbReference type="ARBA" id="ARBA00022801"/>
    </source>
</evidence>
<comment type="cofactor">
    <cofactor evidence="14 15">
        <name>Mn(2+)</name>
        <dbReference type="ChEBI" id="CHEBI:29035"/>
    </cofactor>
    <cofactor evidence="14 15">
        <name>Mg(2+)</name>
        <dbReference type="ChEBI" id="CHEBI:18420"/>
    </cofactor>
    <text evidence="14 15">Manganese or magnesium. Binds 1 divalent metal ion per monomer in the absence of substrate. May bind a second metal ion after substrate binding.</text>
</comment>
<comment type="function">
    <text evidence="3 14 16">Endonuclease that specifically degrades the RNA of RNA-DNA hybrids.</text>
</comment>
<dbReference type="InterPro" id="IPR022898">
    <property type="entry name" value="RNase_HII"/>
</dbReference>
<organism evidence="18 19">
    <name type="scientific">Lutispora thermophila DSM 19022</name>
    <dbReference type="NCBI Taxonomy" id="1122184"/>
    <lineage>
        <taxon>Bacteria</taxon>
        <taxon>Bacillati</taxon>
        <taxon>Bacillota</taxon>
        <taxon>Clostridia</taxon>
        <taxon>Lutisporales</taxon>
        <taxon>Lutisporaceae</taxon>
        <taxon>Lutispora</taxon>
    </lineage>
</organism>
<dbReference type="PANTHER" id="PTHR10954">
    <property type="entry name" value="RIBONUCLEASE H2 SUBUNIT A"/>
    <property type="match status" value="1"/>
</dbReference>
<keyword evidence="8 14" id="KW-0963">Cytoplasm</keyword>
<feature type="binding site" evidence="14 15">
    <location>
        <position position="57"/>
    </location>
    <ligand>
        <name>a divalent metal cation</name>
        <dbReference type="ChEBI" id="CHEBI:60240"/>
    </ligand>
</feature>
<evidence type="ECO:0000313" key="18">
    <source>
        <dbReference type="EMBL" id="SHJ05264.1"/>
    </source>
</evidence>
<dbReference type="InterPro" id="IPR001352">
    <property type="entry name" value="RNase_HII/HIII"/>
</dbReference>
<gene>
    <name evidence="14" type="primary">rnhB</name>
    <name evidence="18" type="ORF">SAMN02745176_02243</name>
</gene>
<reference evidence="18 19" key="1">
    <citation type="submission" date="2016-11" db="EMBL/GenBank/DDBJ databases">
        <authorList>
            <person name="Jaros S."/>
            <person name="Januszkiewicz K."/>
            <person name="Wedrychowicz H."/>
        </authorList>
    </citation>
    <scope>NUCLEOTIDE SEQUENCE [LARGE SCALE GENOMIC DNA]</scope>
    <source>
        <strain evidence="18 19">DSM 19022</strain>
    </source>
</reference>
<dbReference type="InterPro" id="IPR036397">
    <property type="entry name" value="RNaseH_sf"/>
</dbReference>
<evidence type="ECO:0000256" key="2">
    <source>
        <dbReference type="ARBA" id="ARBA00001946"/>
    </source>
</evidence>
<evidence type="ECO:0000256" key="13">
    <source>
        <dbReference type="ARBA" id="ARBA00023211"/>
    </source>
</evidence>
<dbReference type="PANTHER" id="PTHR10954:SF18">
    <property type="entry name" value="RIBONUCLEASE HII"/>
    <property type="match status" value="1"/>
</dbReference>
<comment type="cofactor">
    <cofactor evidence="2">
        <name>Mg(2+)</name>
        <dbReference type="ChEBI" id="CHEBI:18420"/>
    </cofactor>
</comment>